<dbReference type="SUPFAM" id="SSF51395">
    <property type="entry name" value="FMN-linked oxidoreductases"/>
    <property type="match status" value="1"/>
</dbReference>
<dbReference type="EMBL" id="JASBNA010000014">
    <property type="protein sequence ID" value="KAK7687075.1"/>
    <property type="molecule type" value="Genomic_DNA"/>
</dbReference>
<evidence type="ECO:0000313" key="3">
    <source>
        <dbReference type="Proteomes" id="UP001385951"/>
    </source>
</evidence>
<dbReference type="Gene3D" id="3.20.20.70">
    <property type="entry name" value="Aldolase class I"/>
    <property type="match status" value="1"/>
</dbReference>
<evidence type="ECO:0000313" key="2">
    <source>
        <dbReference type="EMBL" id="KAK7687075.1"/>
    </source>
</evidence>
<dbReference type="InterPro" id="IPR045247">
    <property type="entry name" value="Oye-like"/>
</dbReference>
<dbReference type="PANTHER" id="PTHR22893">
    <property type="entry name" value="NADH OXIDOREDUCTASE-RELATED"/>
    <property type="match status" value="1"/>
</dbReference>
<comment type="caution">
    <text evidence="2">The sequence shown here is derived from an EMBL/GenBank/DDBJ whole genome shotgun (WGS) entry which is preliminary data.</text>
</comment>
<dbReference type="GO" id="GO:0010181">
    <property type="term" value="F:FMN binding"/>
    <property type="evidence" value="ECO:0007669"/>
    <property type="project" value="InterPro"/>
</dbReference>
<evidence type="ECO:0000259" key="1">
    <source>
        <dbReference type="Pfam" id="PF00724"/>
    </source>
</evidence>
<protein>
    <recommendedName>
        <fullName evidence="1">NADH:flavin oxidoreductase/NADH oxidase N-terminal domain-containing protein</fullName>
    </recommendedName>
</protein>
<dbReference type="AlphaFoldDB" id="A0AAW0G0T6"/>
<feature type="domain" description="NADH:flavin oxidoreductase/NADH oxidase N-terminal" evidence="1">
    <location>
        <begin position="6"/>
        <end position="268"/>
    </location>
</feature>
<sequence>MSNTQELFKPVQIGPLTIKNRIVMSALTRSRSVPKDVPNALNVEYYRQRAAGGAGLIVTEGVLISQQGTEWPNAPGIWNKEQIQAWKKVVDAVHAEGSVIFAQLWHTGRVSHPDMPAQKESGQPVYAPSAIAAEGGKFRTLPGSPGYVTPTEVTDPNSLVELFRRAAENAKEAGFDGVEAHGASGYLIHEFLDSTSNKRTDQWGGSKENRARFGLEVLKALSDVFGADRVAIKLAPTGGYNDMGMPLEETLETFNYFISEANKLNLAYITLVRWSPLLDPAGRGTKHDVIASYGHLITAPTKVMAKLWLHS</sequence>
<dbReference type="InterPro" id="IPR001155">
    <property type="entry name" value="OxRdtase_FMN_N"/>
</dbReference>
<dbReference type="InterPro" id="IPR013785">
    <property type="entry name" value="Aldolase_TIM"/>
</dbReference>
<organism evidence="2 3">
    <name type="scientific">Cerrena zonata</name>
    <dbReference type="NCBI Taxonomy" id="2478898"/>
    <lineage>
        <taxon>Eukaryota</taxon>
        <taxon>Fungi</taxon>
        <taxon>Dikarya</taxon>
        <taxon>Basidiomycota</taxon>
        <taxon>Agaricomycotina</taxon>
        <taxon>Agaricomycetes</taxon>
        <taxon>Polyporales</taxon>
        <taxon>Cerrenaceae</taxon>
        <taxon>Cerrena</taxon>
    </lineage>
</organism>
<keyword evidence="3" id="KW-1185">Reference proteome</keyword>
<accession>A0AAW0G0T6</accession>
<dbReference type="Pfam" id="PF00724">
    <property type="entry name" value="Oxidored_FMN"/>
    <property type="match status" value="1"/>
</dbReference>
<name>A0AAW0G0T6_9APHY</name>
<dbReference type="GO" id="GO:0016491">
    <property type="term" value="F:oxidoreductase activity"/>
    <property type="evidence" value="ECO:0007669"/>
    <property type="project" value="InterPro"/>
</dbReference>
<dbReference type="Proteomes" id="UP001385951">
    <property type="component" value="Unassembled WGS sequence"/>
</dbReference>
<gene>
    <name evidence="2" type="ORF">QCA50_009575</name>
</gene>
<dbReference type="CDD" id="cd02933">
    <property type="entry name" value="OYE_like_FMN"/>
    <property type="match status" value="1"/>
</dbReference>
<reference evidence="2 3" key="1">
    <citation type="submission" date="2022-09" db="EMBL/GenBank/DDBJ databases">
        <authorList>
            <person name="Palmer J.M."/>
        </authorList>
    </citation>
    <scope>NUCLEOTIDE SEQUENCE [LARGE SCALE GENOMIC DNA]</scope>
    <source>
        <strain evidence="2 3">DSM 7382</strain>
    </source>
</reference>
<proteinExistence type="predicted"/>
<dbReference type="PANTHER" id="PTHR22893:SF91">
    <property type="entry name" value="NADPH DEHYDROGENASE 2-RELATED"/>
    <property type="match status" value="1"/>
</dbReference>